<evidence type="ECO:0000313" key="2">
    <source>
        <dbReference type="Proteomes" id="UP001497497"/>
    </source>
</evidence>
<dbReference type="Proteomes" id="UP001497497">
    <property type="component" value="Unassembled WGS sequence"/>
</dbReference>
<keyword evidence="2" id="KW-1185">Reference proteome</keyword>
<gene>
    <name evidence="1" type="ORF">GSLYS_00017924001</name>
</gene>
<proteinExistence type="predicted"/>
<dbReference type="Gene3D" id="3.40.50.11350">
    <property type="match status" value="1"/>
</dbReference>
<evidence type="ECO:0000313" key="1">
    <source>
        <dbReference type="EMBL" id="CAL1544411.1"/>
    </source>
</evidence>
<protein>
    <submittedName>
        <fullName evidence="1">Uncharacterized protein</fullName>
    </submittedName>
</protein>
<comment type="caution">
    <text evidence="1">The sequence shown here is derived from an EMBL/GenBank/DDBJ whole genome shotgun (WGS) entry which is preliminary data.</text>
</comment>
<dbReference type="AlphaFoldDB" id="A0AAV2IC22"/>
<organism evidence="1 2">
    <name type="scientific">Lymnaea stagnalis</name>
    <name type="common">Great pond snail</name>
    <name type="synonym">Helix stagnalis</name>
    <dbReference type="NCBI Taxonomy" id="6523"/>
    <lineage>
        <taxon>Eukaryota</taxon>
        <taxon>Metazoa</taxon>
        <taxon>Spiralia</taxon>
        <taxon>Lophotrochozoa</taxon>
        <taxon>Mollusca</taxon>
        <taxon>Gastropoda</taxon>
        <taxon>Heterobranchia</taxon>
        <taxon>Euthyneura</taxon>
        <taxon>Panpulmonata</taxon>
        <taxon>Hygrophila</taxon>
        <taxon>Lymnaeoidea</taxon>
        <taxon>Lymnaeidae</taxon>
        <taxon>Lymnaea</taxon>
    </lineage>
</organism>
<accession>A0AAV2IC22</accession>
<reference evidence="1 2" key="1">
    <citation type="submission" date="2024-04" db="EMBL/GenBank/DDBJ databases">
        <authorList>
            <consortium name="Genoscope - CEA"/>
            <person name="William W."/>
        </authorList>
    </citation>
    <scope>NUCLEOTIDE SEQUENCE [LARGE SCALE GENOMIC DNA]</scope>
</reference>
<feature type="non-terminal residue" evidence="1">
    <location>
        <position position="1"/>
    </location>
</feature>
<dbReference type="EMBL" id="CAXITT010000619">
    <property type="protein sequence ID" value="CAL1544411.1"/>
    <property type="molecule type" value="Genomic_DNA"/>
</dbReference>
<name>A0AAV2IC22_LYMST</name>
<sequence>PSRYVVYLCDSSKLCGGWGDRQRGITSLYLLARLAGRQFKIIMSTPCDLSRFYVPSKVDWLVTGNELVTSSSIVVNDIFDQGVVSRVASGDFNEQFPQEVIYVQSNSDYYDKLRKNSIYSTLLNQWGGLVRRKARFTWAWRDLMKPSPLLLTHLERIMDPKIRPIYDLGNSPLICGHVRMGKNPTIPMDEALSFFTLNDLPLLYDFLQGKDKNRDAFFFVASDFEQVRGKSRERFGDRLIDYGGKIIHIDRQRGDRKACAGFEVALMDQLVLSLCDVLVICKSGFSKYASYLSNTSEPVYILEGGQIHEFKG</sequence>